<evidence type="ECO:0000313" key="12">
    <source>
        <dbReference type="Proteomes" id="UP001362999"/>
    </source>
</evidence>
<keyword evidence="3" id="KW-1003">Cell membrane</keyword>
<keyword evidence="5" id="KW-0851">Voltage-gated channel</keyword>
<sequence>MSETEPLLPSSVQQPARPSYRERAAEFLESSALHKFVIFLPPRFLDASCVLADIGYEFLHESCTPSDISNAPVWLSILSHISLGITSFFLIEIPLTLWAIGPGFYNPRSGVPHATLHLFDALIIIATFVLEIVLKGKEKELAGLLVILRLWRLVKLVGGVSVGVGEIGEQDAIRASEAQDEVESLKKENADLRARLEAAGIQ</sequence>
<evidence type="ECO:0000256" key="5">
    <source>
        <dbReference type="ARBA" id="ARBA00022882"/>
    </source>
</evidence>
<evidence type="ECO:0000313" key="11">
    <source>
        <dbReference type="EMBL" id="KAK7014951.1"/>
    </source>
</evidence>
<dbReference type="InterPro" id="IPR027359">
    <property type="entry name" value="Volt_channel_dom_sf"/>
</dbReference>
<evidence type="ECO:0000256" key="7">
    <source>
        <dbReference type="ARBA" id="ARBA00023065"/>
    </source>
</evidence>
<dbReference type="GO" id="GO:0030171">
    <property type="term" value="F:voltage-gated proton channel activity"/>
    <property type="evidence" value="ECO:0007669"/>
    <property type="project" value="InterPro"/>
</dbReference>
<keyword evidence="6" id="KW-1133">Transmembrane helix</keyword>
<keyword evidence="10" id="KW-0175">Coiled coil</keyword>
<gene>
    <name evidence="11" type="ORF">R3P38DRAFT_2998590</name>
</gene>
<dbReference type="GO" id="GO:0005886">
    <property type="term" value="C:plasma membrane"/>
    <property type="evidence" value="ECO:0007669"/>
    <property type="project" value="UniProtKB-SubCell"/>
</dbReference>
<evidence type="ECO:0000256" key="2">
    <source>
        <dbReference type="ARBA" id="ARBA00022448"/>
    </source>
</evidence>
<dbReference type="GO" id="GO:0034702">
    <property type="term" value="C:monoatomic ion channel complex"/>
    <property type="evidence" value="ECO:0007669"/>
    <property type="project" value="UniProtKB-KW"/>
</dbReference>
<keyword evidence="4" id="KW-0812">Transmembrane</keyword>
<evidence type="ECO:0000256" key="8">
    <source>
        <dbReference type="ARBA" id="ARBA00023136"/>
    </source>
</evidence>
<accession>A0AAW0AQF7</accession>
<keyword evidence="2" id="KW-0813">Transport</keyword>
<dbReference type="Proteomes" id="UP001362999">
    <property type="component" value="Unassembled WGS sequence"/>
</dbReference>
<comment type="subcellular location">
    <subcellularLocation>
        <location evidence="1">Cell membrane</location>
        <topology evidence="1">Multi-pass membrane protein</topology>
    </subcellularLocation>
</comment>
<evidence type="ECO:0000256" key="9">
    <source>
        <dbReference type="ARBA" id="ARBA00023303"/>
    </source>
</evidence>
<dbReference type="PANTHER" id="PTHR46480:SF1">
    <property type="entry name" value="VOLTAGE-GATED HYDROGEN CHANNEL 1"/>
    <property type="match status" value="1"/>
</dbReference>
<evidence type="ECO:0000256" key="4">
    <source>
        <dbReference type="ARBA" id="ARBA00022692"/>
    </source>
</evidence>
<comment type="caution">
    <text evidence="11">The sequence shown here is derived from an EMBL/GenBank/DDBJ whole genome shotgun (WGS) entry which is preliminary data.</text>
</comment>
<dbReference type="PANTHER" id="PTHR46480">
    <property type="entry name" value="F20B24.22"/>
    <property type="match status" value="1"/>
</dbReference>
<evidence type="ECO:0008006" key="13">
    <source>
        <dbReference type="Google" id="ProtNLM"/>
    </source>
</evidence>
<reference evidence="11 12" key="1">
    <citation type="journal article" date="2024" name="J Genomics">
        <title>Draft genome sequencing and assembly of Favolaschia claudopus CIRM-BRFM 2984 isolated from oak limbs.</title>
        <authorList>
            <person name="Navarro D."/>
            <person name="Drula E."/>
            <person name="Chaduli D."/>
            <person name="Cazenave R."/>
            <person name="Ahrendt S."/>
            <person name="Wang J."/>
            <person name="Lipzen A."/>
            <person name="Daum C."/>
            <person name="Barry K."/>
            <person name="Grigoriev I.V."/>
            <person name="Favel A."/>
            <person name="Rosso M.N."/>
            <person name="Martin F."/>
        </authorList>
    </citation>
    <scope>NUCLEOTIDE SEQUENCE [LARGE SCALE GENOMIC DNA]</scope>
    <source>
        <strain evidence="11 12">CIRM-BRFM 2984</strain>
    </source>
</reference>
<keyword evidence="12" id="KW-1185">Reference proteome</keyword>
<feature type="coiled-coil region" evidence="10">
    <location>
        <begin position="175"/>
        <end position="202"/>
    </location>
</feature>
<dbReference type="Gene3D" id="1.20.120.350">
    <property type="entry name" value="Voltage-gated potassium channels. Chain C"/>
    <property type="match status" value="1"/>
</dbReference>
<protein>
    <recommendedName>
        <fullName evidence="13">Voltage-gated hydrogen channel 1</fullName>
    </recommendedName>
</protein>
<proteinExistence type="predicted"/>
<dbReference type="AlphaFoldDB" id="A0AAW0AQF7"/>
<evidence type="ECO:0000256" key="1">
    <source>
        <dbReference type="ARBA" id="ARBA00004651"/>
    </source>
</evidence>
<evidence type="ECO:0000256" key="3">
    <source>
        <dbReference type="ARBA" id="ARBA00022475"/>
    </source>
</evidence>
<keyword evidence="9" id="KW-0407">Ion channel</keyword>
<organism evidence="11 12">
    <name type="scientific">Favolaschia claudopus</name>
    <dbReference type="NCBI Taxonomy" id="2862362"/>
    <lineage>
        <taxon>Eukaryota</taxon>
        <taxon>Fungi</taxon>
        <taxon>Dikarya</taxon>
        <taxon>Basidiomycota</taxon>
        <taxon>Agaricomycotina</taxon>
        <taxon>Agaricomycetes</taxon>
        <taxon>Agaricomycetidae</taxon>
        <taxon>Agaricales</taxon>
        <taxon>Marasmiineae</taxon>
        <taxon>Mycenaceae</taxon>
        <taxon>Favolaschia</taxon>
    </lineage>
</organism>
<name>A0AAW0AQF7_9AGAR</name>
<evidence type="ECO:0000256" key="10">
    <source>
        <dbReference type="SAM" id="Coils"/>
    </source>
</evidence>
<dbReference type="InterPro" id="IPR031846">
    <property type="entry name" value="Hvcn1"/>
</dbReference>
<keyword evidence="7" id="KW-0406">Ion transport</keyword>
<dbReference type="EMBL" id="JAWWNJ010000055">
    <property type="protein sequence ID" value="KAK7014951.1"/>
    <property type="molecule type" value="Genomic_DNA"/>
</dbReference>
<evidence type="ECO:0000256" key="6">
    <source>
        <dbReference type="ARBA" id="ARBA00022989"/>
    </source>
</evidence>
<keyword evidence="8" id="KW-0472">Membrane</keyword>